<keyword evidence="1" id="KW-0732">Signal</keyword>
<dbReference type="InterPro" id="IPR007343">
    <property type="entry name" value="Uncharacterised_pept_Zn_put"/>
</dbReference>
<reference evidence="2 3" key="1">
    <citation type="submission" date="2020-08" db="EMBL/GenBank/DDBJ databases">
        <title>Sequencing the genomes of 1000 actinobacteria strains.</title>
        <authorList>
            <person name="Klenk H.-P."/>
        </authorList>
    </citation>
    <scope>NUCLEOTIDE SEQUENCE [LARGE SCALE GENOMIC DNA]</scope>
    <source>
        <strain evidence="2 3">DSM 45507</strain>
    </source>
</reference>
<evidence type="ECO:0000313" key="3">
    <source>
        <dbReference type="Proteomes" id="UP000579153"/>
    </source>
</evidence>
<dbReference type="Proteomes" id="UP000579153">
    <property type="component" value="Unassembled WGS sequence"/>
</dbReference>
<evidence type="ECO:0000313" key="2">
    <source>
        <dbReference type="EMBL" id="MBB5774894.1"/>
    </source>
</evidence>
<accession>A0A7W9G0I6</accession>
<keyword evidence="2" id="KW-0645">Protease</keyword>
<feature type="signal peptide" evidence="1">
    <location>
        <begin position="1"/>
        <end position="23"/>
    </location>
</feature>
<gene>
    <name evidence="2" type="ORF">HD596_001650</name>
</gene>
<name>A0A7W9G0I6_9ACTN</name>
<protein>
    <submittedName>
        <fullName evidence="2">Putative metalloprotease</fullName>
    </submittedName>
</protein>
<comment type="caution">
    <text evidence="2">The sequence shown here is derived from an EMBL/GenBank/DDBJ whole genome shotgun (WGS) entry which is preliminary data.</text>
</comment>
<sequence>MKLLMLAALTGALMMPLAGTATAQAAAYPVKSSQLTANPLYNAGALPTTTCTEPSLEPNNRKQARAYLDAVIACLETTWERHLTNAGITYRPVKVQHMDRIPKKWCGYDIGKLNSQTWYCDRTETLVFQLGKDWLDEPDDLWLFTTAAAVYGYHVQKLVGIAKAYDKLPYDKKTELHEQQRRMNLQNECFAAAFTKSVWPIEGRNLSDWNKLVRLRQSDDPAEVREFGGRASVSYWLKRGFTTGDPGSCNTWAAPSSKVA</sequence>
<keyword evidence="3" id="KW-1185">Reference proteome</keyword>
<proteinExistence type="predicted"/>
<feature type="chain" id="PRO_5039577243" evidence="1">
    <location>
        <begin position="24"/>
        <end position="260"/>
    </location>
</feature>
<dbReference type="Pfam" id="PF04228">
    <property type="entry name" value="Zn_peptidase"/>
    <property type="match status" value="1"/>
</dbReference>
<dbReference type="GO" id="GO:0006508">
    <property type="term" value="P:proteolysis"/>
    <property type="evidence" value="ECO:0007669"/>
    <property type="project" value="UniProtKB-KW"/>
</dbReference>
<dbReference type="AlphaFoldDB" id="A0A7W9G0I6"/>
<keyword evidence="2" id="KW-0482">Metalloprotease</keyword>
<dbReference type="EMBL" id="JACHMB010000001">
    <property type="protein sequence ID" value="MBB5774894.1"/>
    <property type="molecule type" value="Genomic_DNA"/>
</dbReference>
<keyword evidence="2" id="KW-0378">Hydrolase</keyword>
<evidence type="ECO:0000256" key="1">
    <source>
        <dbReference type="SAM" id="SignalP"/>
    </source>
</evidence>
<dbReference type="RefSeq" id="WP_185068680.1">
    <property type="nucleotide sequence ID" value="NZ_JACHMB010000001.1"/>
</dbReference>
<dbReference type="GO" id="GO:0008237">
    <property type="term" value="F:metallopeptidase activity"/>
    <property type="evidence" value="ECO:0007669"/>
    <property type="project" value="UniProtKB-KW"/>
</dbReference>
<organism evidence="2 3">
    <name type="scientific">Nonomuraea jabiensis</name>
    <dbReference type="NCBI Taxonomy" id="882448"/>
    <lineage>
        <taxon>Bacteria</taxon>
        <taxon>Bacillati</taxon>
        <taxon>Actinomycetota</taxon>
        <taxon>Actinomycetes</taxon>
        <taxon>Streptosporangiales</taxon>
        <taxon>Streptosporangiaceae</taxon>
        <taxon>Nonomuraea</taxon>
    </lineage>
</organism>